<dbReference type="Proteomes" id="UP001152797">
    <property type="component" value="Unassembled WGS sequence"/>
</dbReference>
<dbReference type="CDD" id="cd07920">
    <property type="entry name" value="Pumilio"/>
    <property type="match status" value="1"/>
</dbReference>
<reference evidence="5" key="1">
    <citation type="submission" date="2022-10" db="EMBL/GenBank/DDBJ databases">
        <authorList>
            <person name="Chen Y."/>
            <person name="Dougan E. K."/>
            <person name="Chan C."/>
            <person name="Rhodes N."/>
            <person name="Thang M."/>
        </authorList>
    </citation>
    <scope>NUCLEOTIDE SEQUENCE</scope>
</reference>
<feature type="repeat" description="Pumilio" evidence="2">
    <location>
        <begin position="737"/>
        <end position="772"/>
    </location>
</feature>
<dbReference type="EMBL" id="CAMXCT020001035">
    <property type="protein sequence ID" value="CAL1139370.1"/>
    <property type="molecule type" value="Genomic_DNA"/>
</dbReference>
<dbReference type="Pfam" id="PF03283">
    <property type="entry name" value="PAE"/>
    <property type="match status" value="1"/>
</dbReference>
<dbReference type="InterPro" id="IPR033133">
    <property type="entry name" value="PUM-HD"/>
</dbReference>
<gene>
    <name evidence="5" type="ORF">C1SCF055_LOCUS13381</name>
</gene>
<sequence>MALQSTRLDRVNLRAKCSLEAREVNSNDGSPAAFFYAPPQNGVWHIHLEGGGSCYDEDTCLSVTHEKSLMSSNFLPQSIWLGGIFSRDSTSPALAHAGHAFLKYCSSDSWLGNSSKIWRGRPFFFHGAVILAEAVYALLDRGMKHAEMVLFSGCSAGGRGAIYNLDGLCSLVSSFSPNVRCLGLGDSAWWMESVFLSGGLELQSLLRKNAAHGREVWGGSWLSQPLWRCRQAQQHLPKVSTGALAKFSPNISHFDRCMFGPTLAEHLQTATLLSISLNDFFQFDHLAPSYHSVYFGGENGGPLSQIDLQAIAALRSEFQQSLANWVSTKEPLRLVFASGCFGHCITEGPLYNTIRLREGPGKGLALSDAVAAFLEGHYLQSQAFVEQCHCETLSCSDGCEPRGLWKVVLTMSCRYVLLPLCFLCGISWLRRRKGVPVESEYHGRTSDPYAAHYEGRYDGPQPAHGAYGYPPAYPYDPYTRPPGYGAFYPPGYPPYGYPPAGYPPPGYPPPGYPPPTYPPPGYAYPPPQPDGKAAQKPREGRKRREQHNEGEIKLTLQEVLPRFLHFAQEQEGSRFLQWKLDNCSEEEQAQIFEKASPALPKLAKDAFGNFVIQKLLDSASDDQARDLVVELRQRMLELSMDRFGCRVVQKFLEKLKPKIRADLVSELMDKVLECIEDMHGNHVIQKVVENMPSEVDFVIQAVAPRAAEMASHMYGCRIIQRLLENCEPLSISEVLEPIVEASDQLSKDKHANYVVQCILERGRLQDKIRIVEIVTANVLELAKNKVSSNVVERCFEATTVGPDSAELVNERTALMSAVLGSSGDTRAPFAQLMTDKFGNYTAQRIIEYSRGDDWEELKRRVEAVQHDLKNSPTGKHILAALAKRKNHGVTVESQRLTSTVRKERVFGMIDGRWFEVASACEVRLASLQAQYPQQLQSLFVEHLGVPLLSSVEVQDRLRAVASLEDPQALHDAYQCLAKLWSSELEDVALQYIKNDLASLIFVPSSQEKLQPDACVFLPASQQGLAELCGKQDLGRFFPGLGDYFAQLGVRRQLCTQLALNALRSLQQESSRDFSLACAAYASLEEVYGMDMSDIDLMVHFQEEPLLLIPSMAEAKPKVLKKKNWRRSVDCMWYDVPRADEVGCASLEGLLPGHLEDFCIEVLGVPALQADEARVMCIPMTVDD</sequence>
<feature type="repeat" description="Pumilio" evidence="2">
    <location>
        <begin position="824"/>
        <end position="859"/>
    </location>
</feature>
<feature type="repeat" description="Pumilio" evidence="2">
    <location>
        <begin position="701"/>
        <end position="736"/>
    </location>
</feature>
<reference evidence="6 7" key="2">
    <citation type="submission" date="2024-05" db="EMBL/GenBank/DDBJ databases">
        <authorList>
            <person name="Chen Y."/>
            <person name="Shah S."/>
            <person name="Dougan E. K."/>
            <person name="Thang M."/>
            <person name="Chan C."/>
        </authorList>
    </citation>
    <scope>NUCLEOTIDE SEQUENCE [LARGE SCALE GENOMIC DNA]</scope>
</reference>
<evidence type="ECO:0000256" key="1">
    <source>
        <dbReference type="ARBA" id="ARBA00022737"/>
    </source>
</evidence>
<comment type="caution">
    <text evidence="5">The sequence shown here is derived from an EMBL/GenBank/DDBJ whole genome shotgun (WGS) entry which is preliminary data.</text>
</comment>
<dbReference type="InterPro" id="IPR004963">
    <property type="entry name" value="PAE/NOTUM"/>
</dbReference>
<dbReference type="EMBL" id="CAMXCT030001035">
    <property type="protein sequence ID" value="CAL4773307.1"/>
    <property type="molecule type" value="Genomic_DNA"/>
</dbReference>
<dbReference type="PANTHER" id="PTHR12537">
    <property type="entry name" value="RNA BINDING PROTEIN PUMILIO-RELATED"/>
    <property type="match status" value="1"/>
</dbReference>
<dbReference type="SUPFAM" id="SSF48371">
    <property type="entry name" value="ARM repeat"/>
    <property type="match status" value="1"/>
</dbReference>
<dbReference type="Pfam" id="PF00806">
    <property type="entry name" value="PUF"/>
    <property type="match status" value="8"/>
</dbReference>
<dbReference type="InterPro" id="IPR033712">
    <property type="entry name" value="Pumilio_RNA-bd"/>
</dbReference>
<evidence type="ECO:0000313" key="6">
    <source>
        <dbReference type="EMBL" id="CAL4773307.1"/>
    </source>
</evidence>
<dbReference type="OrthoDB" id="668540at2759"/>
<name>A0A9P1C6H9_9DINO</name>
<dbReference type="GO" id="GO:0003729">
    <property type="term" value="F:mRNA binding"/>
    <property type="evidence" value="ECO:0007669"/>
    <property type="project" value="TreeGrafter"/>
</dbReference>
<keyword evidence="1" id="KW-0677">Repeat</keyword>
<feature type="repeat" description="Pumilio" evidence="2">
    <location>
        <begin position="590"/>
        <end position="629"/>
    </location>
</feature>
<dbReference type="PANTHER" id="PTHR12537:SF12">
    <property type="entry name" value="MATERNAL PROTEIN PUMILIO"/>
    <property type="match status" value="1"/>
</dbReference>
<dbReference type="InterPro" id="IPR011989">
    <property type="entry name" value="ARM-like"/>
</dbReference>
<dbReference type="Gene3D" id="1.25.10.10">
    <property type="entry name" value="Leucine-rich Repeat Variant"/>
    <property type="match status" value="1"/>
</dbReference>
<evidence type="ECO:0000313" key="7">
    <source>
        <dbReference type="Proteomes" id="UP001152797"/>
    </source>
</evidence>
<dbReference type="InterPro" id="IPR001313">
    <property type="entry name" value="Pumilio_RNA-bd_rpt"/>
</dbReference>
<protein>
    <recommendedName>
        <fullName evidence="4">PUM-HD domain-containing protein</fullName>
    </recommendedName>
</protein>
<evidence type="ECO:0000256" key="3">
    <source>
        <dbReference type="SAM" id="MobiDB-lite"/>
    </source>
</evidence>
<feature type="region of interest" description="Disordered" evidence="3">
    <location>
        <begin position="513"/>
        <end position="550"/>
    </location>
</feature>
<evidence type="ECO:0000313" key="5">
    <source>
        <dbReference type="EMBL" id="CAI3985995.1"/>
    </source>
</evidence>
<evidence type="ECO:0000256" key="2">
    <source>
        <dbReference type="PROSITE-ProRule" id="PRU00317"/>
    </source>
</evidence>
<proteinExistence type="predicted"/>
<feature type="repeat" description="Pumilio" evidence="2">
    <location>
        <begin position="630"/>
        <end position="665"/>
    </location>
</feature>
<keyword evidence="7" id="KW-1185">Reference proteome</keyword>
<dbReference type="GO" id="GO:0010608">
    <property type="term" value="P:post-transcriptional regulation of gene expression"/>
    <property type="evidence" value="ECO:0007669"/>
    <property type="project" value="TreeGrafter"/>
</dbReference>
<dbReference type="InterPro" id="IPR016024">
    <property type="entry name" value="ARM-type_fold"/>
</dbReference>
<feature type="compositionally biased region" description="Pro residues" evidence="3">
    <location>
        <begin position="513"/>
        <end position="529"/>
    </location>
</feature>
<dbReference type="AlphaFoldDB" id="A0A9P1C6H9"/>
<organism evidence="5">
    <name type="scientific">Cladocopium goreaui</name>
    <dbReference type="NCBI Taxonomy" id="2562237"/>
    <lineage>
        <taxon>Eukaryota</taxon>
        <taxon>Sar</taxon>
        <taxon>Alveolata</taxon>
        <taxon>Dinophyceae</taxon>
        <taxon>Suessiales</taxon>
        <taxon>Symbiodiniaceae</taxon>
        <taxon>Cladocopium</taxon>
    </lineage>
</organism>
<dbReference type="SMART" id="SM00025">
    <property type="entry name" value="Pumilio"/>
    <property type="match status" value="8"/>
</dbReference>
<dbReference type="PROSITE" id="PS50302">
    <property type="entry name" value="PUM"/>
    <property type="match status" value="5"/>
</dbReference>
<feature type="domain" description="PUM-HD" evidence="4">
    <location>
        <begin position="535"/>
        <end position="885"/>
    </location>
</feature>
<dbReference type="GO" id="GO:0005737">
    <property type="term" value="C:cytoplasm"/>
    <property type="evidence" value="ECO:0007669"/>
    <property type="project" value="TreeGrafter"/>
</dbReference>
<accession>A0A9P1C6H9</accession>
<dbReference type="EMBL" id="CAMXCT010001035">
    <property type="protein sequence ID" value="CAI3985995.1"/>
    <property type="molecule type" value="Genomic_DNA"/>
</dbReference>
<evidence type="ECO:0000259" key="4">
    <source>
        <dbReference type="PROSITE" id="PS50303"/>
    </source>
</evidence>
<dbReference type="GO" id="GO:0016787">
    <property type="term" value="F:hydrolase activity"/>
    <property type="evidence" value="ECO:0007669"/>
    <property type="project" value="InterPro"/>
</dbReference>
<dbReference type="PROSITE" id="PS50303">
    <property type="entry name" value="PUM_HD"/>
    <property type="match status" value="1"/>
</dbReference>